<dbReference type="InterPro" id="IPR037682">
    <property type="entry name" value="TonB_C"/>
</dbReference>
<dbReference type="SUPFAM" id="SSF74653">
    <property type="entry name" value="TolA/TonB C-terminal domain"/>
    <property type="match status" value="1"/>
</dbReference>
<organism evidence="2 3">
    <name type="scientific">Leptobacterium flavescens</name>
    <dbReference type="NCBI Taxonomy" id="472055"/>
    <lineage>
        <taxon>Bacteria</taxon>
        <taxon>Pseudomonadati</taxon>
        <taxon>Bacteroidota</taxon>
        <taxon>Flavobacteriia</taxon>
        <taxon>Flavobacteriales</taxon>
        <taxon>Flavobacteriaceae</taxon>
        <taxon>Leptobacterium</taxon>
    </lineage>
</organism>
<dbReference type="GO" id="GO:0055085">
    <property type="term" value="P:transmembrane transport"/>
    <property type="evidence" value="ECO:0007669"/>
    <property type="project" value="InterPro"/>
</dbReference>
<accession>A0A6P0UHE4</accession>
<proteinExistence type="predicted"/>
<evidence type="ECO:0000313" key="3">
    <source>
        <dbReference type="Proteomes" id="UP000468581"/>
    </source>
</evidence>
<protein>
    <submittedName>
        <fullName evidence="2">Energy transducer TonB</fullName>
    </submittedName>
</protein>
<dbReference type="RefSeq" id="WP_163605678.1">
    <property type="nucleotide sequence ID" value="NZ_JAABOO010000001.1"/>
</dbReference>
<gene>
    <name evidence="2" type="ORF">GWK08_04370</name>
</gene>
<dbReference type="Proteomes" id="UP000468581">
    <property type="component" value="Unassembled WGS sequence"/>
</dbReference>
<reference evidence="2 3" key="1">
    <citation type="submission" date="2020-01" db="EMBL/GenBank/DDBJ databases">
        <title>Leptobacterium flavescens.</title>
        <authorList>
            <person name="Wang G."/>
        </authorList>
    </citation>
    <scope>NUCLEOTIDE SEQUENCE [LARGE SCALE GENOMIC DNA]</scope>
    <source>
        <strain evidence="2 3">KCTC 22160</strain>
    </source>
</reference>
<dbReference type="Gene3D" id="3.30.1150.10">
    <property type="match status" value="1"/>
</dbReference>
<evidence type="ECO:0000313" key="2">
    <source>
        <dbReference type="EMBL" id="NER12664.1"/>
    </source>
</evidence>
<dbReference type="AlphaFoldDB" id="A0A6P0UHE4"/>
<sequence length="225" mass="25577">MSLLTVYLALEAAFPYLNPEVALADEKVYVIDEDPVPDFTVYQEPEKVLEESKVEKKIPPVEAIDKFDVIDNEDKRVMETVLTNAEDLPPTDLDLDKLEVAGPEEEPVNILAVQFAPIFDGCEDVVTNSERIACMSERINRIVLKHFDTSLGSLYGLSGRQRIDVQFKIDKEGEVTDIKVRAPHPALEKEAKRVMERIPQMQPGRNNNRKVEVIFSKPIIFQIRN</sequence>
<keyword evidence="3" id="KW-1185">Reference proteome</keyword>
<feature type="domain" description="TonB C-terminal" evidence="1">
    <location>
        <begin position="163"/>
        <end position="222"/>
    </location>
</feature>
<name>A0A6P0UHE4_9FLAO</name>
<dbReference type="Pfam" id="PF03544">
    <property type="entry name" value="TonB_C"/>
    <property type="match status" value="1"/>
</dbReference>
<comment type="caution">
    <text evidence="2">The sequence shown here is derived from an EMBL/GenBank/DDBJ whole genome shotgun (WGS) entry which is preliminary data.</text>
</comment>
<evidence type="ECO:0000259" key="1">
    <source>
        <dbReference type="Pfam" id="PF03544"/>
    </source>
</evidence>
<dbReference type="EMBL" id="JAABOO010000001">
    <property type="protein sequence ID" value="NER12664.1"/>
    <property type="molecule type" value="Genomic_DNA"/>
</dbReference>